<evidence type="ECO:0000256" key="3">
    <source>
        <dbReference type="ARBA" id="ARBA00022737"/>
    </source>
</evidence>
<gene>
    <name evidence="10" type="primary">Klf10</name>
</gene>
<reference evidence="10" key="1">
    <citation type="submission" date="2024-01" db="EMBL/GenBank/DDBJ databases">
        <title>GRCr8: a new rat reference genome assembly contstructed from accurate long reads and long range scaffolding.</title>
        <authorList>
            <person name="Doris P.A."/>
            <person name="Kalbfleisch T."/>
            <person name="Li K."/>
            <person name="Howe K."/>
            <person name="Wood J."/>
        </authorList>
    </citation>
    <scope>NUCLEOTIDE SEQUENCE [LARGE SCALE GENOMIC DNA]</scope>
    <source>
        <strain evidence="10">Brown Norway</strain>
    </source>
</reference>
<dbReference type="PANTHER" id="PTHR23235">
    <property type="entry name" value="KRUEPPEL-LIKE TRANSCRIPTION FACTOR"/>
    <property type="match status" value="1"/>
</dbReference>
<dbReference type="SUPFAM" id="SSF57667">
    <property type="entry name" value="beta-beta-alpha zinc fingers"/>
    <property type="match status" value="2"/>
</dbReference>
<dbReference type="InterPro" id="IPR013087">
    <property type="entry name" value="Znf_C2H2_type"/>
</dbReference>
<keyword evidence="6" id="KW-0539">Nucleus</keyword>
<dbReference type="Gene3D" id="3.30.160.60">
    <property type="entry name" value="Classic Zinc Finger"/>
    <property type="match status" value="3"/>
</dbReference>
<feature type="region of interest" description="Disordered" evidence="8">
    <location>
        <begin position="215"/>
        <end position="235"/>
    </location>
</feature>
<keyword evidence="5" id="KW-0862">Zinc</keyword>
<feature type="compositionally biased region" description="Basic and acidic residues" evidence="8">
    <location>
        <begin position="25"/>
        <end position="44"/>
    </location>
</feature>
<evidence type="ECO:0000313" key="11">
    <source>
        <dbReference type="Proteomes" id="UP000002494"/>
    </source>
</evidence>
<dbReference type="PROSITE" id="PS50157">
    <property type="entry name" value="ZINC_FINGER_C2H2_2"/>
    <property type="match status" value="3"/>
</dbReference>
<dbReference type="CDD" id="cd21572">
    <property type="entry name" value="KLF10_N"/>
    <property type="match status" value="1"/>
</dbReference>
<feature type="region of interest" description="Disordered" evidence="8">
    <location>
        <begin position="77"/>
        <end position="96"/>
    </location>
</feature>
<dbReference type="PANTHER" id="PTHR23235:SF64">
    <property type="entry name" value="KRUEPPEL-LIKE FACTOR 10"/>
    <property type="match status" value="1"/>
</dbReference>
<feature type="domain" description="C2H2-type" evidence="9">
    <location>
        <begin position="382"/>
        <end position="411"/>
    </location>
</feature>
<feature type="domain" description="C2H2-type" evidence="9">
    <location>
        <begin position="412"/>
        <end position="441"/>
    </location>
</feature>
<feature type="domain" description="C2H2-type" evidence="9">
    <location>
        <begin position="442"/>
        <end position="469"/>
    </location>
</feature>
<evidence type="ECO:0000256" key="1">
    <source>
        <dbReference type="ARBA" id="ARBA00004123"/>
    </source>
</evidence>
<feature type="region of interest" description="Disordered" evidence="8">
    <location>
        <begin position="1"/>
        <end position="44"/>
    </location>
</feature>
<keyword evidence="11" id="KW-1185">Reference proteome</keyword>
<name>A0ABK0LLG1_RAT</name>
<evidence type="ECO:0000313" key="10">
    <source>
        <dbReference type="Ensembl" id="ENSRNOP00000102477.1"/>
    </source>
</evidence>
<dbReference type="SMART" id="SM00355">
    <property type="entry name" value="ZnF_C2H2"/>
    <property type="match status" value="3"/>
</dbReference>
<comment type="subcellular location">
    <subcellularLocation>
        <location evidence="1">Nucleus</location>
    </subcellularLocation>
</comment>
<protein>
    <submittedName>
        <fullName evidence="10">KLF transcription factor 10</fullName>
    </submittedName>
</protein>
<evidence type="ECO:0000256" key="2">
    <source>
        <dbReference type="ARBA" id="ARBA00022723"/>
    </source>
</evidence>
<dbReference type="Pfam" id="PF00096">
    <property type="entry name" value="zf-C2H2"/>
    <property type="match status" value="3"/>
</dbReference>
<evidence type="ECO:0000259" key="9">
    <source>
        <dbReference type="PROSITE" id="PS50157"/>
    </source>
</evidence>
<keyword evidence="3" id="KW-0677">Repeat</keyword>
<dbReference type="PROSITE" id="PS00028">
    <property type="entry name" value="ZINC_FINGER_C2H2_1"/>
    <property type="match status" value="3"/>
</dbReference>
<evidence type="ECO:0000256" key="5">
    <source>
        <dbReference type="ARBA" id="ARBA00022833"/>
    </source>
</evidence>
<evidence type="ECO:0000256" key="6">
    <source>
        <dbReference type="ARBA" id="ARBA00023242"/>
    </source>
</evidence>
<reference evidence="10" key="3">
    <citation type="submission" date="2025-09" db="UniProtKB">
        <authorList>
            <consortium name="Ensembl"/>
        </authorList>
    </citation>
    <scope>IDENTIFICATION</scope>
    <source>
        <strain evidence="10">Brown Norway</strain>
    </source>
</reference>
<proteinExistence type="predicted"/>
<dbReference type="Ensembl" id="ENSRNOT00000135589.1">
    <property type="protein sequence ID" value="ENSRNOP00000102477.1"/>
    <property type="gene ID" value="ENSRNOG00000006118.7"/>
</dbReference>
<dbReference type="RGD" id="621652">
    <property type="gene designation" value="Klf10"/>
</dbReference>
<dbReference type="InterPro" id="IPR036236">
    <property type="entry name" value="Znf_C2H2_sf"/>
</dbReference>
<accession>A0ABK0LLG1</accession>
<dbReference type="Proteomes" id="UP000002494">
    <property type="component" value="Chromosome 7"/>
</dbReference>
<evidence type="ECO:0000256" key="4">
    <source>
        <dbReference type="ARBA" id="ARBA00022771"/>
    </source>
</evidence>
<feature type="region of interest" description="Disordered" evidence="8">
    <location>
        <begin position="110"/>
        <end position="159"/>
    </location>
</feature>
<keyword evidence="2" id="KW-0479">Metal-binding</keyword>
<evidence type="ECO:0000256" key="8">
    <source>
        <dbReference type="SAM" id="MobiDB-lite"/>
    </source>
</evidence>
<keyword evidence="4 7" id="KW-0863">Zinc-finger</keyword>
<sequence length="493" mass="52904">MAGAGRGDVRAAGSVPGDSPASLIEEGKMELISEKSKEGAHPWDKAEQSDFEAVEALMSMSCDWKSHFKKYLENRPVTPVSDTSEEDSLLPGTPDLQTVPAFCLTPPYSPSDFEPSQGSNLTAPAPPTGHFRSLSDAAKPPSIAPFKEEEKSPLAAPPLPKAQATSVIRHTADAQLCNHQSCPVKAASILNYQDNSFRRRTHINVEATRKNIPCAAVSPNRPKPEPSTAANGAEKAGTAPYDFAVPSSETVICRSSQPAPTSPVQKSVLMSSPTVSTGGVPPLPVICQMVPLPANNSLVTTVVPSSPPSQPPAVCSPVLFMGTQVPKGTVMFVVPQPVVQSPKPPVVSPNGTRLSPIAPAPGFSPSAARVTPQIDSSRVRSHICSHPGCGKTYFKSSHLKAHVRTHTGEKPFSCSWKGCERRFARSDELSRHRRTHTGEKKFACPMCDRRFMRSDHLTKHARRHLSAKKLPNWQMEVSKLNDIALPPATASAQ</sequence>
<dbReference type="GeneTree" id="ENSGT00940000159405"/>
<organism evidence="10 11">
    <name type="scientific">Rattus norvegicus</name>
    <name type="common">Rat</name>
    <dbReference type="NCBI Taxonomy" id="10116"/>
    <lineage>
        <taxon>Eukaryota</taxon>
        <taxon>Metazoa</taxon>
        <taxon>Chordata</taxon>
        <taxon>Craniata</taxon>
        <taxon>Vertebrata</taxon>
        <taxon>Euteleostomi</taxon>
        <taxon>Mammalia</taxon>
        <taxon>Eutheria</taxon>
        <taxon>Euarchontoglires</taxon>
        <taxon>Glires</taxon>
        <taxon>Rodentia</taxon>
        <taxon>Myomorpha</taxon>
        <taxon>Muroidea</taxon>
        <taxon>Muridae</taxon>
        <taxon>Murinae</taxon>
        <taxon>Rattus</taxon>
    </lineage>
</organism>
<evidence type="ECO:0000256" key="7">
    <source>
        <dbReference type="PROSITE-ProRule" id="PRU00042"/>
    </source>
</evidence>
<reference evidence="10" key="2">
    <citation type="submission" date="2025-08" db="UniProtKB">
        <authorList>
            <consortium name="Ensembl"/>
        </authorList>
    </citation>
    <scope>IDENTIFICATION</scope>
    <source>
        <strain evidence="10">Brown Norway</strain>
    </source>
</reference>